<name>A0A0A9TEC5_ARUDO</name>
<proteinExistence type="predicted"/>
<reference evidence="1" key="2">
    <citation type="journal article" date="2015" name="Data Brief">
        <title>Shoot transcriptome of the giant reed, Arundo donax.</title>
        <authorList>
            <person name="Barrero R.A."/>
            <person name="Guerrero F.D."/>
            <person name="Moolhuijzen P."/>
            <person name="Goolsby J.A."/>
            <person name="Tidwell J."/>
            <person name="Bellgard S.E."/>
            <person name="Bellgard M.I."/>
        </authorList>
    </citation>
    <scope>NUCLEOTIDE SEQUENCE</scope>
    <source>
        <tissue evidence="1">Shoot tissue taken approximately 20 cm above the soil surface</tissue>
    </source>
</reference>
<sequence length="26" mass="3002">MHVRLSSYCFLSSLHCDDTFDALRNA</sequence>
<dbReference type="AlphaFoldDB" id="A0A0A9TEC5"/>
<organism evidence="1">
    <name type="scientific">Arundo donax</name>
    <name type="common">Giant reed</name>
    <name type="synonym">Donax arundinaceus</name>
    <dbReference type="NCBI Taxonomy" id="35708"/>
    <lineage>
        <taxon>Eukaryota</taxon>
        <taxon>Viridiplantae</taxon>
        <taxon>Streptophyta</taxon>
        <taxon>Embryophyta</taxon>
        <taxon>Tracheophyta</taxon>
        <taxon>Spermatophyta</taxon>
        <taxon>Magnoliopsida</taxon>
        <taxon>Liliopsida</taxon>
        <taxon>Poales</taxon>
        <taxon>Poaceae</taxon>
        <taxon>PACMAD clade</taxon>
        <taxon>Arundinoideae</taxon>
        <taxon>Arundineae</taxon>
        <taxon>Arundo</taxon>
    </lineage>
</organism>
<protein>
    <submittedName>
        <fullName evidence="1">Uncharacterized protein</fullName>
    </submittedName>
</protein>
<dbReference type="EMBL" id="GBRH01169573">
    <property type="protein sequence ID" value="JAE28323.1"/>
    <property type="molecule type" value="Transcribed_RNA"/>
</dbReference>
<accession>A0A0A9TEC5</accession>
<evidence type="ECO:0000313" key="1">
    <source>
        <dbReference type="EMBL" id="JAE28323.1"/>
    </source>
</evidence>
<reference evidence="1" key="1">
    <citation type="submission" date="2014-09" db="EMBL/GenBank/DDBJ databases">
        <authorList>
            <person name="Magalhaes I.L.F."/>
            <person name="Oliveira U."/>
            <person name="Santos F.R."/>
            <person name="Vidigal T.H.D.A."/>
            <person name="Brescovit A.D."/>
            <person name="Santos A.J."/>
        </authorList>
    </citation>
    <scope>NUCLEOTIDE SEQUENCE</scope>
    <source>
        <tissue evidence="1">Shoot tissue taken approximately 20 cm above the soil surface</tissue>
    </source>
</reference>